<dbReference type="Proteomes" id="UP000594220">
    <property type="component" value="Unplaced"/>
</dbReference>
<dbReference type="GO" id="GO:1901981">
    <property type="term" value="F:phosphatidylinositol phosphate binding"/>
    <property type="evidence" value="ECO:0007669"/>
    <property type="project" value="TreeGrafter"/>
</dbReference>
<feature type="compositionally biased region" description="Polar residues" evidence="9">
    <location>
        <begin position="85"/>
        <end position="101"/>
    </location>
</feature>
<feature type="compositionally biased region" description="Polar residues" evidence="9">
    <location>
        <begin position="364"/>
        <end position="385"/>
    </location>
</feature>
<keyword evidence="7" id="KW-0472">Membrane</keyword>
<accession>A0A7M4DW03</accession>
<keyword evidence="12" id="KW-1185">Reference proteome</keyword>
<evidence type="ECO:0000256" key="7">
    <source>
        <dbReference type="ARBA" id="ARBA00023136"/>
    </source>
</evidence>
<protein>
    <recommendedName>
        <fullName evidence="10">FAM21/CAPZIP domain-containing protein</fullName>
    </recommendedName>
</protein>
<dbReference type="GO" id="GO:0005829">
    <property type="term" value="C:cytosol"/>
    <property type="evidence" value="ECO:0007669"/>
    <property type="project" value="GOC"/>
</dbReference>
<dbReference type="GeneTree" id="ENSGT00940000153997"/>
<evidence type="ECO:0000313" key="12">
    <source>
        <dbReference type="Proteomes" id="UP000594220"/>
    </source>
</evidence>
<evidence type="ECO:0000259" key="10">
    <source>
        <dbReference type="Pfam" id="PF15255"/>
    </source>
</evidence>
<proteinExistence type="inferred from homology"/>
<feature type="region of interest" description="Disordered" evidence="9">
    <location>
        <begin position="752"/>
        <end position="791"/>
    </location>
</feature>
<dbReference type="GO" id="GO:0036010">
    <property type="term" value="P:protein localization to endosome"/>
    <property type="evidence" value="ECO:0007669"/>
    <property type="project" value="TreeGrafter"/>
</dbReference>
<dbReference type="GO" id="GO:0005886">
    <property type="term" value="C:plasma membrane"/>
    <property type="evidence" value="ECO:0007669"/>
    <property type="project" value="UniProtKB-SubCell"/>
</dbReference>
<organism evidence="11 12">
    <name type="scientific">Crocodylus porosus</name>
    <name type="common">Saltwater crocodile</name>
    <name type="synonym">Estuarine crocodile</name>
    <dbReference type="NCBI Taxonomy" id="8502"/>
    <lineage>
        <taxon>Eukaryota</taxon>
        <taxon>Metazoa</taxon>
        <taxon>Chordata</taxon>
        <taxon>Craniata</taxon>
        <taxon>Vertebrata</taxon>
        <taxon>Euteleostomi</taxon>
        <taxon>Archelosauria</taxon>
        <taxon>Archosauria</taxon>
        <taxon>Crocodylia</taxon>
        <taxon>Longirostres</taxon>
        <taxon>Crocodylidae</taxon>
        <taxon>Crocodylus</taxon>
    </lineage>
</organism>
<evidence type="ECO:0000256" key="2">
    <source>
        <dbReference type="ARBA" id="ARBA00004236"/>
    </source>
</evidence>
<dbReference type="PANTHER" id="PTHR21669:SF38">
    <property type="entry name" value="WASH COMPLEX SUBUNIT 2A-RELATED"/>
    <property type="match status" value="1"/>
</dbReference>
<comment type="subcellular location">
    <subcellularLocation>
        <location evidence="2">Cell membrane</location>
    </subcellularLocation>
    <subcellularLocation>
        <location evidence="1">Early endosome membrane</location>
    </subcellularLocation>
</comment>
<feature type="region of interest" description="Disordered" evidence="9">
    <location>
        <begin position="138"/>
        <end position="325"/>
    </location>
</feature>
<dbReference type="GO" id="GO:0031901">
    <property type="term" value="C:early endosome membrane"/>
    <property type="evidence" value="ECO:0007669"/>
    <property type="project" value="UniProtKB-SubCell"/>
</dbReference>
<feature type="compositionally biased region" description="Basic and acidic residues" evidence="9">
    <location>
        <begin position="265"/>
        <end position="281"/>
    </location>
</feature>
<evidence type="ECO:0000256" key="8">
    <source>
        <dbReference type="ARBA" id="ARBA00038327"/>
    </source>
</evidence>
<feature type="compositionally biased region" description="Basic and acidic residues" evidence="9">
    <location>
        <begin position="40"/>
        <end position="51"/>
    </location>
</feature>
<evidence type="ECO:0000256" key="6">
    <source>
        <dbReference type="ARBA" id="ARBA00022753"/>
    </source>
</evidence>
<feature type="region of interest" description="Disordered" evidence="9">
    <location>
        <begin position="29"/>
        <end position="106"/>
    </location>
</feature>
<keyword evidence="4" id="KW-1003">Cell membrane</keyword>
<dbReference type="Ensembl" id="ENSCPRT00005000755.1">
    <property type="protein sequence ID" value="ENSCPRP00005000648.1"/>
    <property type="gene ID" value="ENSCPRG00005000514.1"/>
</dbReference>
<dbReference type="GO" id="GO:0042147">
    <property type="term" value="P:retrograde transport, endosome to Golgi"/>
    <property type="evidence" value="ECO:0007669"/>
    <property type="project" value="TreeGrafter"/>
</dbReference>
<feature type="region of interest" description="Disordered" evidence="9">
    <location>
        <begin position="429"/>
        <end position="587"/>
    </location>
</feature>
<dbReference type="PANTHER" id="PTHR21669">
    <property type="entry name" value="CAPZ-INTERACTING PROTEIN AND RELATED PROTEINS"/>
    <property type="match status" value="1"/>
</dbReference>
<comment type="similarity">
    <text evidence="8">Belongs to the FAM21 family.</text>
</comment>
<evidence type="ECO:0000256" key="9">
    <source>
        <dbReference type="SAM" id="MobiDB-lite"/>
    </source>
</evidence>
<feature type="compositionally biased region" description="Basic residues" evidence="9">
    <location>
        <begin position="483"/>
        <end position="501"/>
    </location>
</feature>
<evidence type="ECO:0000256" key="1">
    <source>
        <dbReference type="ARBA" id="ARBA00004146"/>
    </source>
</evidence>
<reference evidence="11" key="1">
    <citation type="submission" date="2025-08" db="UniProtKB">
        <authorList>
            <consortium name="Ensembl"/>
        </authorList>
    </citation>
    <scope>IDENTIFICATION</scope>
</reference>
<keyword evidence="5" id="KW-0597">Phosphoprotein</keyword>
<dbReference type="InterPro" id="IPR029341">
    <property type="entry name" value="FAM21/CAPZIP"/>
</dbReference>
<feature type="compositionally biased region" description="Acidic residues" evidence="9">
    <location>
        <begin position="252"/>
        <end position="264"/>
    </location>
</feature>
<feature type="compositionally biased region" description="Low complexity" evidence="9">
    <location>
        <begin position="138"/>
        <end position="152"/>
    </location>
</feature>
<evidence type="ECO:0000256" key="4">
    <source>
        <dbReference type="ARBA" id="ARBA00022475"/>
    </source>
</evidence>
<dbReference type="AlphaFoldDB" id="A0A7M4DW03"/>
<evidence type="ECO:0000256" key="5">
    <source>
        <dbReference type="ARBA" id="ARBA00022553"/>
    </source>
</evidence>
<keyword evidence="6" id="KW-0967">Endosome</keyword>
<dbReference type="GO" id="GO:1905394">
    <property type="term" value="F:retromer complex binding"/>
    <property type="evidence" value="ECO:0007669"/>
    <property type="project" value="TreeGrafter"/>
</dbReference>
<dbReference type="OMA" id="DRANDTI"/>
<reference evidence="11" key="2">
    <citation type="submission" date="2025-09" db="UniProtKB">
        <authorList>
            <consortium name="Ensembl"/>
        </authorList>
    </citation>
    <scope>IDENTIFICATION</scope>
</reference>
<feature type="compositionally biased region" description="Basic and acidic residues" evidence="9">
    <location>
        <begin position="351"/>
        <end position="363"/>
    </location>
</feature>
<feature type="region of interest" description="Disordered" evidence="9">
    <location>
        <begin position="624"/>
        <end position="676"/>
    </location>
</feature>
<evidence type="ECO:0000256" key="3">
    <source>
        <dbReference type="ARBA" id="ARBA00022448"/>
    </source>
</evidence>
<feature type="compositionally biased region" description="Polar residues" evidence="9">
    <location>
        <begin position="753"/>
        <end position="770"/>
    </location>
</feature>
<name>A0A7M4DW03_CROPO</name>
<feature type="compositionally biased region" description="Basic and acidic residues" evidence="9">
    <location>
        <begin position="533"/>
        <end position="548"/>
    </location>
</feature>
<sequence length="791" mass="86330">MVKSLSTSKSTAKAPLSFFDDEDEEDLFSISGKKQQLKPPQEKAKQSEPLKKASSSLFSSDEEDHWNLTQQDKSVSEDQKRKSTKSSSTVDQAKAAKNTSLFAEDEEEDLFAITKDSRRKPQKASLLFEDDAVDGESLFSSQPPFLPSATKATVEKAKTAQPSPLLFNEGEEKAHLPEVLETKLPEEKLERLEEPLALPEGTGTDAAGQQEKQKLEPASPLGSVSNTDLLSASPPPLEKETKSRGKKALSLFEDEEEEKMEDEDISKNARTEVEKPSEKSSRSKSTGVFQDEELLFSHKLQKDNDPDVDLFASPKKSKSASRSVKLSFGEGLFGDDEEDDLFSTAKAKPPKVAEKKPVTKKDSSGPSLETSNVPEHNLNAKQNKANKPEITEKSTGPAPIKTKEPSSRIGKLQATLAINPAALLPSAMPKISSMKPVPPTSETPVHEPDGIQSTETFHTAGSNEGSGVSFEHPMQAETLHSANKNRIKVTGKRRPPTRTARRLAAQESSENEKDNIIKEPQPWLPKQNSALLDAKEPLSGEPGSKESVEGGSAARKSLPADGSSLSPEMNRSPLAKPTGLGDDFFESDDLFEKSSMLKSAARPKAKEEAIESLVGRLIKSGEKPALSVLDDQGSDDLFQPIKQKSSQKSSPSSFLEDEDNLFTSQKTPKKKELKPGISQDLDTNIFEDDIFATEAIKPPSKTKEKVLEANLFDDNIDIFADLTVKPKEKKTKKKVESKSIFDDDMDDIFSSSQVKISTPKGQSSSQTASEVKTESKAQSIFDDPLNAFGGQ</sequence>
<keyword evidence="3" id="KW-0813">Transport</keyword>
<feature type="compositionally biased region" description="Basic and acidic residues" evidence="9">
    <location>
        <begin position="170"/>
        <end position="194"/>
    </location>
</feature>
<feature type="compositionally biased region" description="Polar residues" evidence="9">
    <location>
        <begin position="451"/>
        <end position="466"/>
    </location>
</feature>
<feature type="domain" description="FAM21/CAPZIP" evidence="10">
    <location>
        <begin position="398"/>
        <end position="531"/>
    </location>
</feature>
<dbReference type="Pfam" id="PF15255">
    <property type="entry name" value="CAP-ZIP_m"/>
    <property type="match status" value="1"/>
</dbReference>
<evidence type="ECO:0000313" key="11">
    <source>
        <dbReference type="Ensembl" id="ENSCPRP00005000648.1"/>
    </source>
</evidence>
<feature type="compositionally biased region" description="Low complexity" evidence="9">
    <location>
        <begin position="639"/>
        <end position="653"/>
    </location>
</feature>
<dbReference type="GO" id="GO:0071203">
    <property type="term" value="C:WASH complex"/>
    <property type="evidence" value="ECO:0007669"/>
    <property type="project" value="TreeGrafter"/>
</dbReference>
<feature type="region of interest" description="Disordered" evidence="9">
    <location>
        <begin position="344"/>
        <end position="413"/>
    </location>
</feature>